<dbReference type="GO" id="GO:0005737">
    <property type="term" value="C:cytoplasm"/>
    <property type="evidence" value="ECO:0007669"/>
    <property type="project" value="UniProtKB-SubCell"/>
</dbReference>
<dbReference type="AlphaFoldDB" id="A0A3D9I7I7"/>
<dbReference type="PANTHER" id="PTHR39190">
    <property type="entry name" value="FLAGELLAR ASSEMBLY FACTOR FLIW"/>
    <property type="match status" value="1"/>
</dbReference>
<organism evidence="5 6">
    <name type="scientific">Cohnella lupini</name>
    <dbReference type="NCBI Taxonomy" id="1294267"/>
    <lineage>
        <taxon>Bacteria</taxon>
        <taxon>Bacillati</taxon>
        <taxon>Bacillota</taxon>
        <taxon>Bacilli</taxon>
        <taxon>Bacillales</taxon>
        <taxon>Paenibacillaceae</taxon>
        <taxon>Cohnella</taxon>
    </lineage>
</organism>
<protein>
    <recommendedName>
        <fullName evidence="4">Flagellar assembly factor FliW</fullName>
    </recommendedName>
</protein>
<evidence type="ECO:0000256" key="2">
    <source>
        <dbReference type="ARBA" id="ARBA00022795"/>
    </source>
</evidence>
<name>A0A3D9I7I7_9BACL</name>
<comment type="similarity">
    <text evidence="4">Belongs to the FliW family.</text>
</comment>
<keyword evidence="5" id="KW-0282">Flagellum</keyword>
<comment type="subcellular location">
    <subcellularLocation>
        <location evidence="4">Cytoplasm</location>
    </subcellularLocation>
</comment>
<keyword evidence="3 4" id="KW-0810">Translation regulation</keyword>
<dbReference type="Pfam" id="PF02623">
    <property type="entry name" value="FliW"/>
    <property type="match status" value="1"/>
</dbReference>
<evidence type="ECO:0000256" key="1">
    <source>
        <dbReference type="ARBA" id="ARBA00022490"/>
    </source>
</evidence>
<keyword evidence="6" id="KW-1185">Reference proteome</keyword>
<evidence type="ECO:0000256" key="4">
    <source>
        <dbReference type="HAMAP-Rule" id="MF_01185"/>
    </source>
</evidence>
<evidence type="ECO:0000313" key="6">
    <source>
        <dbReference type="Proteomes" id="UP000256869"/>
    </source>
</evidence>
<dbReference type="PANTHER" id="PTHR39190:SF1">
    <property type="entry name" value="FLAGELLAR ASSEMBLY FACTOR FLIW"/>
    <property type="match status" value="1"/>
</dbReference>
<comment type="function">
    <text evidence="4">Acts as an anti-CsrA protein, binds CsrA and prevents it from repressing translation of its target genes, one of which is flagellin. Binds to flagellin and participates in the assembly of the flagellum.</text>
</comment>
<evidence type="ECO:0000313" key="5">
    <source>
        <dbReference type="EMBL" id="RED57605.1"/>
    </source>
</evidence>
<gene>
    <name evidence="4" type="primary">fliW</name>
    <name evidence="5" type="ORF">DFP95_11078</name>
</gene>
<dbReference type="SUPFAM" id="SSF141457">
    <property type="entry name" value="BH3618-like"/>
    <property type="match status" value="1"/>
</dbReference>
<dbReference type="EMBL" id="QRDY01000010">
    <property type="protein sequence ID" value="RED57605.1"/>
    <property type="molecule type" value="Genomic_DNA"/>
</dbReference>
<dbReference type="InterPro" id="IPR003775">
    <property type="entry name" value="Flagellar_assembly_factor_FliW"/>
</dbReference>
<sequence>MVSGNEIGNNVVAETVVIVFEEGIPGFEHCKRFEFGEVEEAAPFGTLRSLDDEEISFLVVDPFLFYEEYEFDLPETATGELRLESAEPLLIRAIVTLREELESATINLVAPIAINIENKLGKQIILSNTPFSTRHQLFESNADK</sequence>
<keyword evidence="2 4" id="KW-1005">Bacterial flagellum biogenesis</keyword>
<keyword evidence="5" id="KW-0966">Cell projection</keyword>
<comment type="subunit">
    <text evidence="4">Interacts with translational regulator CsrA and flagellin(s).</text>
</comment>
<dbReference type="RefSeq" id="WP_115993898.1">
    <property type="nucleotide sequence ID" value="NZ_QRDY01000010.1"/>
</dbReference>
<dbReference type="OrthoDB" id="9801235at2"/>
<dbReference type="InterPro" id="IPR024046">
    <property type="entry name" value="Flagellar_assmbl_FliW_dom_sf"/>
</dbReference>
<dbReference type="Proteomes" id="UP000256869">
    <property type="component" value="Unassembled WGS sequence"/>
</dbReference>
<dbReference type="HAMAP" id="MF_01185">
    <property type="entry name" value="FliW"/>
    <property type="match status" value="1"/>
</dbReference>
<proteinExistence type="inferred from homology"/>
<comment type="caution">
    <text evidence="5">The sequence shown here is derived from an EMBL/GenBank/DDBJ whole genome shotgun (WGS) entry which is preliminary data.</text>
</comment>
<dbReference type="NCBIfam" id="NF009793">
    <property type="entry name" value="PRK13285.1-1"/>
    <property type="match status" value="1"/>
</dbReference>
<reference evidence="5 6" key="1">
    <citation type="submission" date="2018-07" db="EMBL/GenBank/DDBJ databases">
        <title>Genomic Encyclopedia of Type Strains, Phase III (KMG-III): the genomes of soil and plant-associated and newly described type strains.</title>
        <authorList>
            <person name="Whitman W."/>
        </authorList>
    </citation>
    <scope>NUCLEOTIDE SEQUENCE [LARGE SCALE GENOMIC DNA]</scope>
    <source>
        <strain evidence="5 6">CECT 8236</strain>
    </source>
</reference>
<accession>A0A3D9I7I7</accession>
<keyword evidence="5" id="KW-0969">Cilium</keyword>
<dbReference type="GO" id="GO:0044780">
    <property type="term" value="P:bacterial-type flagellum assembly"/>
    <property type="evidence" value="ECO:0007669"/>
    <property type="project" value="UniProtKB-UniRule"/>
</dbReference>
<keyword evidence="4" id="KW-0143">Chaperone</keyword>
<evidence type="ECO:0000256" key="3">
    <source>
        <dbReference type="ARBA" id="ARBA00022845"/>
    </source>
</evidence>
<dbReference type="Gene3D" id="2.30.290.10">
    <property type="entry name" value="BH3618-like"/>
    <property type="match status" value="1"/>
</dbReference>
<dbReference type="GO" id="GO:0006417">
    <property type="term" value="P:regulation of translation"/>
    <property type="evidence" value="ECO:0007669"/>
    <property type="project" value="UniProtKB-KW"/>
</dbReference>
<keyword evidence="1 4" id="KW-0963">Cytoplasm</keyword>